<accession>A0A2U3LP14</accession>
<evidence type="ECO:0000313" key="2">
    <source>
        <dbReference type="Proteomes" id="UP000238916"/>
    </source>
</evidence>
<reference evidence="2" key="1">
    <citation type="submission" date="2018-02" db="EMBL/GenBank/DDBJ databases">
        <authorList>
            <person name="Hausmann B."/>
        </authorList>
    </citation>
    <scope>NUCLEOTIDE SEQUENCE [LARGE SCALE GENOMIC DNA]</scope>
    <source>
        <strain evidence="2">Peat soil MAG SbF1</strain>
    </source>
</reference>
<gene>
    <name evidence="1" type="ORF">SBF1_6820003</name>
</gene>
<proteinExistence type="predicted"/>
<dbReference type="Proteomes" id="UP000238916">
    <property type="component" value="Unassembled WGS sequence"/>
</dbReference>
<organism evidence="1 2">
    <name type="scientific">Candidatus Desulfosporosinus infrequens</name>
    <dbReference type="NCBI Taxonomy" id="2043169"/>
    <lineage>
        <taxon>Bacteria</taxon>
        <taxon>Bacillati</taxon>
        <taxon>Bacillota</taxon>
        <taxon>Clostridia</taxon>
        <taxon>Eubacteriales</taxon>
        <taxon>Desulfitobacteriaceae</taxon>
        <taxon>Desulfosporosinus</taxon>
    </lineage>
</organism>
<sequence length="22" mass="2483">MGGLKWVESDELGLREDYLKGS</sequence>
<protein>
    <submittedName>
        <fullName evidence="1">Uncharacterized protein</fullName>
    </submittedName>
</protein>
<evidence type="ECO:0000313" key="1">
    <source>
        <dbReference type="EMBL" id="SPF53576.1"/>
    </source>
</evidence>
<dbReference type="EMBL" id="OMOF01000648">
    <property type="protein sequence ID" value="SPF53576.1"/>
    <property type="molecule type" value="Genomic_DNA"/>
</dbReference>
<name>A0A2U3LP14_9FIRM</name>
<dbReference type="AlphaFoldDB" id="A0A2U3LP14"/>